<dbReference type="Pfam" id="PF00069">
    <property type="entry name" value="Pkinase"/>
    <property type="match status" value="1"/>
</dbReference>
<evidence type="ECO:0000256" key="2">
    <source>
        <dbReference type="ARBA" id="ARBA00022840"/>
    </source>
</evidence>
<dbReference type="GO" id="GO:0005524">
    <property type="term" value="F:ATP binding"/>
    <property type="evidence" value="ECO:0007669"/>
    <property type="project" value="UniProtKB-UniRule"/>
</dbReference>
<dbReference type="PANTHER" id="PTHR24346">
    <property type="entry name" value="MAP/MICROTUBULE AFFINITY-REGULATING KINASE"/>
    <property type="match status" value="1"/>
</dbReference>
<evidence type="ECO:0000256" key="3">
    <source>
        <dbReference type="PROSITE-ProRule" id="PRU10141"/>
    </source>
</evidence>
<feature type="non-terminal residue" evidence="6">
    <location>
        <position position="1"/>
    </location>
</feature>
<protein>
    <submittedName>
        <fullName evidence="6">Kinase-like domain-containing protein</fullName>
    </submittedName>
</protein>
<gene>
    <name evidence="6" type="ORF">SYNPS1DRAFT_9196</name>
</gene>
<dbReference type="InterPro" id="IPR000719">
    <property type="entry name" value="Prot_kinase_dom"/>
</dbReference>
<keyword evidence="4" id="KW-0723">Serine/threonine-protein kinase</keyword>
<feature type="non-terminal residue" evidence="6">
    <location>
        <position position="269"/>
    </location>
</feature>
<dbReference type="InterPro" id="IPR008271">
    <property type="entry name" value="Ser/Thr_kinase_AS"/>
</dbReference>
<keyword evidence="2 3" id="KW-0067">ATP-binding</keyword>
<name>A0A4P9Z675_9FUNG</name>
<sequence length="269" mass="30314">LRLVSVLGSGAYGTVYLAFDRITAQAYAVKHLPEAHLTPAQRRLQRIEASLHARCSGHPNVLPLHHIVPHYPGVDGWFMVLEYCPDGDLFEYINDGRLGQRTLEREARRLLEEIIAGVEWCHSRGVYHRDIKPENVLMRRGSDGRMHVYLADFGLATTDAWSSEHGCGSTFYMSPESRSTASATPYATGPSDVWSVAVLLVNLTCARNPWRRAERQDGTFASFLRSPVATLTHALPVTEEFARVLTCCFDPNPSRRCTLDELRRMMRNC</sequence>
<dbReference type="InterPro" id="IPR011009">
    <property type="entry name" value="Kinase-like_dom_sf"/>
</dbReference>
<keyword evidence="1 3" id="KW-0547">Nucleotide-binding</keyword>
<dbReference type="OrthoDB" id="541276at2759"/>
<dbReference type="GO" id="GO:0035556">
    <property type="term" value="P:intracellular signal transduction"/>
    <property type="evidence" value="ECO:0007669"/>
    <property type="project" value="TreeGrafter"/>
</dbReference>
<dbReference type="Gene3D" id="1.10.510.10">
    <property type="entry name" value="Transferase(Phosphotransferase) domain 1"/>
    <property type="match status" value="1"/>
</dbReference>
<evidence type="ECO:0000313" key="6">
    <source>
        <dbReference type="EMBL" id="RKP27642.1"/>
    </source>
</evidence>
<dbReference type="InterPro" id="IPR017441">
    <property type="entry name" value="Protein_kinase_ATP_BS"/>
</dbReference>
<feature type="domain" description="Protein kinase" evidence="5">
    <location>
        <begin position="1"/>
        <end position="269"/>
    </location>
</feature>
<evidence type="ECO:0000259" key="5">
    <source>
        <dbReference type="PROSITE" id="PS50011"/>
    </source>
</evidence>
<dbReference type="Proteomes" id="UP000278143">
    <property type="component" value="Unassembled WGS sequence"/>
</dbReference>
<dbReference type="PANTHER" id="PTHR24346:SF30">
    <property type="entry name" value="MATERNAL EMBRYONIC LEUCINE ZIPPER KINASE"/>
    <property type="match status" value="1"/>
</dbReference>
<organism evidence="6 7">
    <name type="scientific">Syncephalis pseudoplumigaleata</name>
    <dbReference type="NCBI Taxonomy" id="1712513"/>
    <lineage>
        <taxon>Eukaryota</taxon>
        <taxon>Fungi</taxon>
        <taxon>Fungi incertae sedis</taxon>
        <taxon>Zoopagomycota</taxon>
        <taxon>Zoopagomycotina</taxon>
        <taxon>Zoopagomycetes</taxon>
        <taxon>Zoopagales</taxon>
        <taxon>Piptocephalidaceae</taxon>
        <taxon>Syncephalis</taxon>
    </lineage>
</organism>
<dbReference type="PROSITE" id="PS00107">
    <property type="entry name" value="PROTEIN_KINASE_ATP"/>
    <property type="match status" value="1"/>
</dbReference>
<dbReference type="GO" id="GO:0005737">
    <property type="term" value="C:cytoplasm"/>
    <property type="evidence" value="ECO:0007669"/>
    <property type="project" value="TreeGrafter"/>
</dbReference>
<accession>A0A4P9Z675</accession>
<dbReference type="AlphaFoldDB" id="A0A4P9Z675"/>
<feature type="binding site" evidence="3">
    <location>
        <position position="30"/>
    </location>
    <ligand>
        <name>ATP</name>
        <dbReference type="ChEBI" id="CHEBI:30616"/>
    </ligand>
</feature>
<proteinExistence type="inferred from homology"/>
<keyword evidence="6" id="KW-0418">Kinase</keyword>
<reference evidence="7" key="1">
    <citation type="journal article" date="2018" name="Nat. Microbiol.">
        <title>Leveraging single-cell genomics to expand the fungal tree of life.</title>
        <authorList>
            <person name="Ahrendt S.R."/>
            <person name="Quandt C.A."/>
            <person name="Ciobanu D."/>
            <person name="Clum A."/>
            <person name="Salamov A."/>
            <person name="Andreopoulos B."/>
            <person name="Cheng J.F."/>
            <person name="Woyke T."/>
            <person name="Pelin A."/>
            <person name="Henrissat B."/>
            <person name="Reynolds N.K."/>
            <person name="Benny G.L."/>
            <person name="Smith M.E."/>
            <person name="James T.Y."/>
            <person name="Grigoriev I.V."/>
        </authorList>
    </citation>
    <scope>NUCLEOTIDE SEQUENCE [LARGE SCALE GENOMIC DNA]</scope>
    <source>
        <strain evidence="7">Benny S71-1</strain>
    </source>
</reference>
<dbReference type="PROSITE" id="PS00108">
    <property type="entry name" value="PROTEIN_KINASE_ST"/>
    <property type="match status" value="1"/>
</dbReference>
<dbReference type="SUPFAM" id="SSF56112">
    <property type="entry name" value="Protein kinase-like (PK-like)"/>
    <property type="match status" value="1"/>
</dbReference>
<comment type="similarity">
    <text evidence="4">Belongs to the protein kinase superfamily.</text>
</comment>
<keyword evidence="6" id="KW-0808">Transferase</keyword>
<dbReference type="SMART" id="SM00220">
    <property type="entry name" value="S_TKc"/>
    <property type="match status" value="1"/>
</dbReference>
<dbReference type="EMBL" id="KZ989175">
    <property type="protein sequence ID" value="RKP27642.1"/>
    <property type="molecule type" value="Genomic_DNA"/>
</dbReference>
<keyword evidence="7" id="KW-1185">Reference proteome</keyword>
<evidence type="ECO:0000313" key="7">
    <source>
        <dbReference type="Proteomes" id="UP000278143"/>
    </source>
</evidence>
<dbReference type="PROSITE" id="PS50011">
    <property type="entry name" value="PROTEIN_KINASE_DOM"/>
    <property type="match status" value="1"/>
</dbReference>
<dbReference type="GO" id="GO:0004674">
    <property type="term" value="F:protein serine/threonine kinase activity"/>
    <property type="evidence" value="ECO:0007669"/>
    <property type="project" value="UniProtKB-KW"/>
</dbReference>
<evidence type="ECO:0000256" key="4">
    <source>
        <dbReference type="RuleBase" id="RU000304"/>
    </source>
</evidence>
<evidence type="ECO:0000256" key="1">
    <source>
        <dbReference type="ARBA" id="ARBA00022741"/>
    </source>
</evidence>